<feature type="region of interest" description="Disordered" evidence="1">
    <location>
        <begin position="121"/>
        <end position="159"/>
    </location>
</feature>
<gene>
    <name evidence="2" type="ORF">PBY51_009022</name>
</gene>
<keyword evidence="3" id="KW-1185">Reference proteome</keyword>
<dbReference type="EMBL" id="JAUZQC010000024">
    <property type="protein sequence ID" value="KAK5849373.1"/>
    <property type="molecule type" value="Genomic_DNA"/>
</dbReference>
<organism evidence="2 3">
    <name type="scientific">Eleginops maclovinus</name>
    <name type="common">Patagonian blennie</name>
    <name type="synonym">Eleginus maclovinus</name>
    <dbReference type="NCBI Taxonomy" id="56733"/>
    <lineage>
        <taxon>Eukaryota</taxon>
        <taxon>Metazoa</taxon>
        <taxon>Chordata</taxon>
        <taxon>Craniata</taxon>
        <taxon>Vertebrata</taxon>
        <taxon>Euteleostomi</taxon>
        <taxon>Actinopterygii</taxon>
        <taxon>Neopterygii</taxon>
        <taxon>Teleostei</taxon>
        <taxon>Neoteleostei</taxon>
        <taxon>Acanthomorphata</taxon>
        <taxon>Eupercaria</taxon>
        <taxon>Perciformes</taxon>
        <taxon>Notothenioidei</taxon>
        <taxon>Eleginopidae</taxon>
        <taxon>Eleginops</taxon>
    </lineage>
</organism>
<accession>A0AAN8A302</accession>
<reference evidence="2 3" key="1">
    <citation type="journal article" date="2023" name="Genes (Basel)">
        <title>Chromosome-Level Genome Assembly and Circadian Gene Repertoire of the Patagonia Blennie Eleginops maclovinus-The Closest Ancestral Proxy of Antarctic Cryonotothenioids.</title>
        <authorList>
            <person name="Cheng C.C."/>
            <person name="Rivera-Colon A.G."/>
            <person name="Minhas B.F."/>
            <person name="Wilson L."/>
            <person name="Rayamajhi N."/>
            <person name="Vargas-Chacoff L."/>
            <person name="Catchen J.M."/>
        </authorList>
    </citation>
    <scope>NUCLEOTIDE SEQUENCE [LARGE SCALE GENOMIC DNA]</scope>
    <source>
        <strain evidence="2">JMC-PN-2008</strain>
    </source>
</reference>
<proteinExistence type="predicted"/>
<protein>
    <submittedName>
        <fullName evidence="2">Uncharacterized protein</fullName>
    </submittedName>
</protein>
<evidence type="ECO:0000313" key="3">
    <source>
        <dbReference type="Proteomes" id="UP001346869"/>
    </source>
</evidence>
<sequence length="159" mass="17475">MLTHTQFILAVPPSLGAGTISLWMSNKIIESSRRPAASGSRWKKASFLKSLASQPWNMIHSVITASPQDRSKTAFSTISWTCLRWSAQILSMSIGIQSAVQRVHPLLCLSDSFMHIACAGKGGSSSAENKKDYQRKSRERRPCSTHQTKGNTLLSRASL</sequence>
<dbReference type="Proteomes" id="UP001346869">
    <property type="component" value="Unassembled WGS sequence"/>
</dbReference>
<name>A0AAN8A302_ELEMC</name>
<comment type="caution">
    <text evidence="2">The sequence shown here is derived from an EMBL/GenBank/DDBJ whole genome shotgun (WGS) entry which is preliminary data.</text>
</comment>
<dbReference type="AlphaFoldDB" id="A0AAN8A302"/>
<reference evidence="2 3" key="2">
    <citation type="journal article" date="2023" name="Mol. Biol. Evol.">
        <title>Genomics of Secondarily Temperate Adaptation in the Only Non-Antarctic Icefish.</title>
        <authorList>
            <person name="Rivera-Colon A.G."/>
            <person name="Rayamajhi N."/>
            <person name="Minhas B.F."/>
            <person name="Madrigal G."/>
            <person name="Bilyk K.T."/>
            <person name="Yoon V."/>
            <person name="Hune M."/>
            <person name="Gregory S."/>
            <person name="Cheng C.H.C."/>
            <person name="Catchen J.M."/>
        </authorList>
    </citation>
    <scope>NUCLEOTIDE SEQUENCE [LARGE SCALE GENOMIC DNA]</scope>
    <source>
        <strain evidence="2">JMC-PN-2008</strain>
    </source>
</reference>
<feature type="compositionally biased region" description="Polar residues" evidence="1">
    <location>
        <begin position="144"/>
        <end position="159"/>
    </location>
</feature>
<evidence type="ECO:0000256" key="1">
    <source>
        <dbReference type="SAM" id="MobiDB-lite"/>
    </source>
</evidence>
<feature type="compositionally biased region" description="Basic and acidic residues" evidence="1">
    <location>
        <begin position="128"/>
        <end position="142"/>
    </location>
</feature>
<evidence type="ECO:0000313" key="2">
    <source>
        <dbReference type="EMBL" id="KAK5849373.1"/>
    </source>
</evidence>